<dbReference type="GO" id="GO:0008782">
    <property type="term" value="F:adenosylhomocysteine nucleosidase activity"/>
    <property type="evidence" value="ECO:0007669"/>
    <property type="project" value="UniProtKB-EC"/>
</dbReference>
<dbReference type="OrthoDB" id="9792278at2"/>
<evidence type="ECO:0000256" key="3">
    <source>
        <dbReference type="ARBA" id="ARBA00022605"/>
    </source>
</evidence>
<dbReference type="PANTHER" id="PTHR46832">
    <property type="entry name" value="5'-METHYLTHIOADENOSINE/S-ADENOSYLHOMOCYSTEINE NUCLEOSIDASE"/>
    <property type="match status" value="1"/>
</dbReference>
<dbReference type="Gene3D" id="3.40.50.1580">
    <property type="entry name" value="Nucleoside phosphorylase domain"/>
    <property type="match status" value="1"/>
</dbReference>
<keyword evidence="8" id="KW-1185">Reference proteome</keyword>
<keyword evidence="4 7" id="KW-0378">Hydrolase</keyword>
<dbReference type="Proteomes" id="UP000580517">
    <property type="component" value="Unassembled WGS sequence"/>
</dbReference>
<dbReference type="GO" id="GO:0019284">
    <property type="term" value="P:L-methionine salvage from S-adenosylmethionine"/>
    <property type="evidence" value="ECO:0007669"/>
    <property type="project" value="TreeGrafter"/>
</dbReference>
<dbReference type="InterPro" id="IPR010049">
    <property type="entry name" value="MTA_SAH_Nsdase"/>
</dbReference>
<dbReference type="InterPro" id="IPR035994">
    <property type="entry name" value="Nucleoside_phosphorylase_sf"/>
</dbReference>
<dbReference type="SUPFAM" id="SSF53167">
    <property type="entry name" value="Purine and uridine phosphorylases"/>
    <property type="match status" value="1"/>
</dbReference>
<dbReference type="EC" id="3.2.2.9" evidence="2"/>
<dbReference type="Pfam" id="PF01048">
    <property type="entry name" value="PNP_UDP_1"/>
    <property type="match status" value="1"/>
</dbReference>
<dbReference type="NCBIfam" id="NF004079">
    <property type="entry name" value="PRK05584.1"/>
    <property type="match status" value="1"/>
</dbReference>
<comment type="caution">
    <text evidence="7">The sequence shown here is derived from an EMBL/GenBank/DDBJ whole genome shotgun (WGS) entry which is preliminary data.</text>
</comment>
<accession>A0A853FBM1</accession>
<dbReference type="EMBL" id="JACCEW010000003">
    <property type="protein sequence ID" value="NYT37483.1"/>
    <property type="molecule type" value="Genomic_DNA"/>
</dbReference>
<organism evidence="7 8">
    <name type="scientific">Allopusillimonas soli</name>
    <dbReference type="NCBI Taxonomy" id="659016"/>
    <lineage>
        <taxon>Bacteria</taxon>
        <taxon>Pseudomonadati</taxon>
        <taxon>Pseudomonadota</taxon>
        <taxon>Betaproteobacteria</taxon>
        <taxon>Burkholderiales</taxon>
        <taxon>Alcaligenaceae</taxon>
        <taxon>Allopusillimonas</taxon>
    </lineage>
</organism>
<name>A0A853FBM1_9BURK</name>
<keyword evidence="5" id="KW-0486">Methionine biosynthesis</keyword>
<dbReference type="GO" id="GO:0008930">
    <property type="term" value="F:methylthioadenosine nucleosidase activity"/>
    <property type="evidence" value="ECO:0007669"/>
    <property type="project" value="InterPro"/>
</dbReference>
<dbReference type="RefSeq" id="WP_129969376.1">
    <property type="nucleotide sequence ID" value="NZ_JACCEW010000003.1"/>
</dbReference>
<reference evidence="7 8" key="1">
    <citation type="submission" date="2020-07" db="EMBL/GenBank/DDBJ databases">
        <title>Taxonomic revisions and descriptions of new bacterial species based on genomic comparisons in the high-G+C-content subgroup of the family Alcaligenaceae.</title>
        <authorList>
            <person name="Szabo A."/>
            <person name="Felfoldi T."/>
        </authorList>
    </citation>
    <scope>NUCLEOTIDE SEQUENCE [LARGE SCALE GENOMIC DNA]</scope>
    <source>
        <strain evidence="7 8">DSM 25264</strain>
    </source>
</reference>
<evidence type="ECO:0000256" key="4">
    <source>
        <dbReference type="ARBA" id="ARBA00022801"/>
    </source>
</evidence>
<evidence type="ECO:0000259" key="6">
    <source>
        <dbReference type="Pfam" id="PF01048"/>
    </source>
</evidence>
<evidence type="ECO:0000313" key="8">
    <source>
        <dbReference type="Proteomes" id="UP000580517"/>
    </source>
</evidence>
<dbReference type="NCBIfam" id="TIGR01704">
    <property type="entry name" value="MTA_SAH-Nsdase"/>
    <property type="match status" value="1"/>
</dbReference>
<dbReference type="PANTHER" id="PTHR46832:SF1">
    <property type="entry name" value="5'-METHYLTHIOADENOSINE_S-ADENOSYLHOMOCYSTEINE NUCLEOSIDASE"/>
    <property type="match status" value="1"/>
</dbReference>
<dbReference type="GO" id="GO:0009164">
    <property type="term" value="P:nucleoside catabolic process"/>
    <property type="evidence" value="ECO:0007669"/>
    <property type="project" value="InterPro"/>
</dbReference>
<keyword evidence="3" id="KW-0028">Amino-acid biosynthesis</keyword>
<feature type="domain" description="Nucleoside phosphorylase" evidence="6">
    <location>
        <begin position="3"/>
        <end position="238"/>
    </location>
</feature>
<evidence type="ECO:0000256" key="1">
    <source>
        <dbReference type="ARBA" id="ARBA00004945"/>
    </source>
</evidence>
<proteinExistence type="predicted"/>
<dbReference type="InterPro" id="IPR000845">
    <property type="entry name" value="Nucleoside_phosphorylase_d"/>
</dbReference>
<sequence length="256" mass="27515">MILGIVAALHEEIEQILADMAHGATRQRIAMRDYHLGRISGVDCVVVLARVGKVAAAATATALIEHFGVDRIVFTGVAGGVAHGLSIGDVVIADALVQHDLDARPFFPLHEMPLLGLARCPVDSRLSSQLRSAAGTFLQERLRQTTRPAVLERFGIRAPRVHCGLVASGDQFIGSAQRVAALRSSLPDVLAVEMEGAAVAQVCYEYGVPFALMRTLSDTADDQAHADFPRFLREVASSYAHGILTLLLQSMRTERG</sequence>
<dbReference type="GO" id="GO:0005829">
    <property type="term" value="C:cytosol"/>
    <property type="evidence" value="ECO:0007669"/>
    <property type="project" value="TreeGrafter"/>
</dbReference>
<evidence type="ECO:0000256" key="2">
    <source>
        <dbReference type="ARBA" id="ARBA00011974"/>
    </source>
</evidence>
<keyword evidence="7" id="KW-0326">Glycosidase</keyword>
<dbReference type="AlphaFoldDB" id="A0A853FBM1"/>
<dbReference type="UniPathway" id="UPA00904">
    <property type="reaction ID" value="UER00871"/>
</dbReference>
<dbReference type="GO" id="GO:0019509">
    <property type="term" value="P:L-methionine salvage from methylthioadenosine"/>
    <property type="evidence" value="ECO:0007669"/>
    <property type="project" value="UniProtKB-UniPathway"/>
</dbReference>
<protein>
    <recommendedName>
        <fullName evidence="2">adenosylhomocysteine nucleosidase</fullName>
        <ecNumber evidence="2">3.2.2.9</ecNumber>
    </recommendedName>
</protein>
<gene>
    <name evidence="7" type="ORF">H0A68_11415</name>
</gene>
<evidence type="ECO:0000256" key="5">
    <source>
        <dbReference type="ARBA" id="ARBA00023167"/>
    </source>
</evidence>
<comment type="pathway">
    <text evidence="1">Amino-acid biosynthesis; L-methionine biosynthesis via salvage pathway; S-methyl-5-thio-alpha-D-ribose 1-phosphate from S-methyl-5'-thioadenosine (hydrolase route): step 1/2.</text>
</comment>
<dbReference type="CDD" id="cd09008">
    <property type="entry name" value="MTAN"/>
    <property type="match status" value="1"/>
</dbReference>
<evidence type="ECO:0000313" key="7">
    <source>
        <dbReference type="EMBL" id="NYT37483.1"/>
    </source>
</evidence>